<dbReference type="InterPro" id="IPR013785">
    <property type="entry name" value="Aldolase_TIM"/>
</dbReference>
<evidence type="ECO:0000313" key="3">
    <source>
        <dbReference type="EMBL" id="QGQ94286.1"/>
    </source>
</evidence>
<dbReference type="GO" id="GO:0016798">
    <property type="term" value="F:hydrolase activity, acting on glycosyl bonds"/>
    <property type="evidence" value="ECO:0007669"/>
    <property type="project" value="UniProtKB-KW"/>
</dbReference>
<dbReference type="Gene3D" id="3.20.20.70">
    <property type="entry name" value="Aldolase class I"/>
    <property type="match status" value="1"/>
</dbReference>
<dbReference type="InterPro" id="IPR038417">
    <property type="entry name" value="Alpga-gal_N_sf"/>
</dbReference>
<dbReference type="OrthoDB" id="9758822at2"/>
<dbReference type="Pfam" id="PF02065">
    <property type="entry name" value="Melibiase"/>
    <property type="match status" value="1"/>
</dbReference>
<keyword evidence="1" id="KW-0378">Hydrolase</keyword>
<dbReference type="InterPro" id="IPR017853">
    <property type="entry name" value="GH"/>
</dbReference>
<dbReference type="InterPro" id="IPR013780">
    <property type="entry name" value="Glyco_hydro_b"/>
</dbReference>
<dbReference type="Gene3D" id="2.60.40.1180">
    <property type="entry name" value="Golgi alpha-mannosidase II"/>
    <property type="match status" value="1"/>
</dbReference>
<evidence type="ECO:0000313" key="4">
    <source>
        <dbReference type="Proteomes" id="UP000426246"/>
    </source>
</evidence>
<keyword evidence="2" id="KW-0326">Glycosidase</keyword>
<dbReference type="EMBL" id="CP034235">
    <property type="protein sequence ID" value="QGQ94286.1"/>
    <property type="molecule type" value="Genomic_DNA"/>
</dbReference>
<dbReference type="Gene3D" id="2.70.98.60">
    <property type="entry name" value="alpha-galactosidase from lactobacil brevis"/>
    <property type="match status" value="1"/>
</dbReference>
<dbReference type="AlphaFoldDB" id="A0A6B8RFZ6"/>
<dbReference type="RefSeq" id="WP_155699287.1">
    <property type="nucleotide sequence ID" value="NZ_CP034235.1"/>
</dbReference>
<dbReference type="SUPFAM" id="SSF51445">
    <property type="entry name" value="(Trans)glycosidases"/>
    <property type="match status" value="1"/>
</dbReference>
<reference evidence="4" key="1">
    <citation type="submission" date="2018-11" db="EMBL/GenBank/DDBJ databases">
        <title>Complete genome sequence of Paenibacillus sp. ML311-T8.</title>
        <authorList>
            <person name="Nam Y.-D."/>
            <person name="Kang J."/>
            <person name="Chung W.-H."/>
            <person name="Park Y.S."/>
        </authorList>
    </citation>
    <scope>NUCLEOTIDE SEQUENCE [LARGE SCALE GENOMIC DNA]</scope>
    <source>
        <strain evidence="4">ML311-T8</strain>
    </source>
</reference>
<protein>
    <recommendedName>
        <fullName evidence="5">Alpha-galactosidase</fullName>
    </recommendedName>
</protein>
<accession>A0A6B8RFZ6</accession>
<gene>
    <name evidence="3" type="ORF">EHS13_04880</name>
</gene>
<evidence type="ECO:0008006" key="5">
    <source>
        <dbReference type="Google" id="ProtNLM"/>
    </source>
</evidence>
<dbReference type="Proteomes" id="UP000426246">
    <property type="component" value="Chromosome"/>
</dbReference>
<proteinExistence type="predicted"/>
<name>A0A6B8RFZ6_9BACL</name>
<keyword evidence="4" id="KW-1185">Reference proteome</keyword>
<dbReference type="KEGG" id="ppsc:EHS13_04880"/>
<evidence type="ECO:0000256" key="2">
    <source>
        <dbReference type="ARBA" id="ARBA00023295"/>
    </source>
</evidence>
<organism evidence="3 4">
    <name type="scientific">Paenibacillus psychroresistens</name>
    <dbReference type="NCBI Taxonomy" id="1778678"/>
    <lineage>
        <taxon>Bacteria</taxon>
        <taxon>Bacillati</taxon>
        <taxon>Bacillota</taxon>
        <taxon>Bacilli</taxon>
        <taxon>Bacillales</taxon>
        <taxon>Paenibacillaceae</taxon>
        <taxon>Paenibacillus</taxon>
    </lineage>
</organism>
<evidence type="ECO:0000256" key="1">
    <source>
        <dbReference type="ARBA" id="ARBA00022801"/>
    </source>
</evidence>
<sequence length="669" mass="77103">MINQLDSVKDMQEKRRWMEAYMPGKPVNGLPFSFKYGGISSSDFLADLPAKTIISKIDENRMEQTVVWEDAASGLQIRCVSVEYTHFPVIEWTLYFKNSGLKNTAILKNIQCLDTFFQLGMDEDFLLHGNKGDTCTAESYEPYKLTFADGEEKKFAPRNGKSTGGNEGWPYYNLQSSDGGVIMALGWPGQWASSFQWDKKEGMNVKAGQELTNLYLKSGEEIRTPLTVLLFWKGTDIVSAQNLWRRWFWLYNMPITENAHPAPLTHIQLARSFTDGEEVMWEQAKAYQEAGIQPDVFWRDANWYPSDQGPFEGGDSWINTGTWEIDRRRFPNGFKAFSDWVHEQGKKFLLWFEPERIGDTNSTLAVNHPEWMLDGTEACGPILHLGDPEALSWLIDHVDNLIKTEGIDWYREDMNGPGPLPAWRKNDPFNRQGITENLYVQGHLAFWDALRNRNPGLRIDSCASGGRRNDLESMRRAVPLLRSDYQFPDELFPQHKQRIVFEANQSHTYGISSWFPYYGSAVVSADSYHARSFYMPAFCVMLPKDWEQNPETRAAVKRAYEECVTLAPMMLGDFYPLTPYSLQLDQWIGWQFNRPENGDGFLQVFRRMDNKEASRKMQLKGLDPFAIYLVMDMGDSVSLSISGRELMEEGYFLEILKKPEARIVTYKRL</sequence>